<keyword evidence="9" id="KW-1185">Reference proteome</keyword>
<keyword evidence="5" id="KW-0813">Transport</keyword>
<proteinExistence type="inferred from homology"/>
<evidence type="ECO:0000313" key="8">
    <source>
        <dbReference type="EMBL" id="MBQ0959755.1"/>
    </source>
</evidence>
<dbReference type="InterPro" id="IPR050490">
    <property type="entry name" value="Bact_solute-bd_prot1"/>
</dbReference>
<dbReference type="RefSeq" id="WP_210802436.1">
    <property type="nucleotide sequence ID" value="NZ_JAGQDE010000010.1"/>
</dbReference>
<evidence type="ECO:0000256" key="5">
    <source>
        <dbReference type="ARBA" id="ARBA00022448"/>
    </source>
</evidence>
<dbReference type="InterPro" id="IPR006059">
    <property type="entry name" value="SBP"/>
</dbReference>
<dbReference type="Gene3D" id="3.40.190.10">
    <property type="entry name" value="Periplasmic binding protein-like II"/>
    <property type="match status" value="1"/>
</dbReference>
<evidence type="ECO:0000256" key="7">
    <source>
        <dbReference type="SAM" id="SignalP"/>
    </source>
</evidence>
<evidence type="ECO:0000256" key="3">
    <source>
        <dbReference type="ARBA" id="ARBA00011557"/>
    </source>
</evidence>
<dbReference type="CDD" id="cd13585">
    <property type="entry name" value="PBP2_TMBP_like"/>
    <property type="match status" value="1"/>
</dbReference>
<evidence type="ECO:0000256" key="6">
    <source>
        <dbReference type="ARBA" id="ARBA00022729"/>
    </source>
</evidence>
<comment type="similarity">
    <text evidence="2">Belongs to the bacterial solute-binding protein 1 family.</text>
</comment>
<dbReference type="Proteomes" id="UP000678374">
    <property type="component" value="Unassembled WGS sequence"/>
</dbReference>
<reference evidence="8" key="1">
    <citation type="submission" date="2021-04" db="EMBL/GenBank/DDBJ databases">
        <title>The genome sequence of Ideonella sp. 4Y11.</title>
        <authorList>
            <person name="Liu Y."/>
        </authorList>
    </citation>
    <scope>NUCLEOTIDE SEQUENCE</scope>
    <source>
        <strain evidence="8">4Y11</strain>
    </source>
</reference>
<dbReference type="GO" id="GO:0042597">
    <property type="term" value="C:periplasmic space"/>
    <property type="evidence" value="ECO:0007669"/>
    <property type="project" value="UniProtKB-SubCell"/>
</dbReference>
<name>A0A940YV01_9BURK</name>
<evidence type="ECO:0000256" key="1">
    <source>
        <dbReference type="ARBA" id="ARBA00004418"/>
    </source>
</evidence>
<dbReference type="Pfam" id="PF01547">
    <property type="entry name" value="SBP_bac_1"/>
    <property type="match status" value="1"/>
</dbReference>
<feature type="signal peptide" evidence="7">
    <location>
        <begin position="1"/>
        <end position="25"/>
    </location>
</feature>
<accession>A0A940YV01</accession>
<protein>
    <recommendedName>
        <fullName evidence="4">sn-glycerol-3-phosphate-binding periplasmic protein UgpB</fullName>
    </recommendedName>
</protein>
<dbReference type="PANTHER" id="PTHR43649">
    <property type="entry name" value="ARABINOSE-BINDING PROTEIN-RELATED"/>
    <property type="match status" value="1"/>
</dbReference>
<gene>
    <name evidence="8" type="ORF">KAK06_12460</name>
</gene>
<dbReference type="EMBL" id="JAGQDE010000010">
    <property type="protein sequence ID" value="MBQ0959755.1"/>
    <property type="molecule type" value="Genomic_DNA"/>
</dbReference>
<keyword evidence="6 7" id="KW-0732">Signal</keyword>
<comment type="subcellular location">
    <subcellularLocation>
        <location evidence="1">Periplasm</location>
    </subcellularLocation>
</comment>
<dbReference type="SUPFAM" id="SSF53850">
    <property type="entry name" value="Periplasmic binding protein-like II"/>
    <property type="match status" value="1"/>
</dbReference>
<evidence type="ECO:0000313" key="9">
    <source>
        <dbReference type="Proteomes" id="UP000678374"/>
    </source>
</evidence>
<comment type="caution">
    <text evidence="8">The sequence shown here is derived from an EMBL/GenBank/DDBJ whole genome shotgun (WGS) entry which is preliminary data.</text>
</comment>
<dbReference type="PANTHER" id="PTHR43649:SF31">
    <property type="entry name" value="SN-GLYCEROL-3-PHOSPHATE-BINDING PERIPLASMIC PROTEIN UGPB"/>
    <property type="match status" value="1"/>
</dbReference>
<dbReference type="AlphaFoldDB" id="A0A940YV01"/>
<comment type="subunit">
    <text evidence="3">The complex is composed of two ATP-binding proteins (UgpC), two transmembrane proteins (UgpA and UgpE) and a solute-binding protein (UgpB).</text>
</comment>
<feature type="chain" id="PRO_5037013600" description="sn-glycerol-3-phosphate-binding periplasmic protein UgpB" evidence="7">
    <location>
        <begin position="26"/>
        <end position="440"/>
    </location>
</feature>
<evidence type="ECO:0000256" key="2">
    <source>
        <dbReference type="ARBA" id="ARBA00008520"/>
    </source>
</evidence>
<evidence type="ECO:0000256" key="4">
    <source>
        <dbReference type="ARBA" id="ARBA00017470"/>
    </source>
</evidence>
<sequence length="440" mass="48305">MMRASKTLAALAAALLAAGASHAAAAPVQLRHLLWDASQRPMYQQCARDFERLHPGVQVRVQQQGWDDYWSSLSTGFIANTAPDVFANHLSKFPEQVDNGVLLDIAPLAQRDRVDPAAYLPGLYDNWSRQGRQYALPADWDTVALLVNLDMTRRAGIADEALQRLDWNPRDGGSFGRLIARLTRDEADRDALDPAFDKRRVKVFGYQTPAAGGMMGQTEWSHFAVSNGWRFQDAPWSQVLHYDDPRLAETLDWLAALPRRGVSATPQQLGRLGAETLFTMGRVAVVPIGAWMTGQMARQLKFPHAWVPLPVGPGGQRTSMMGGIGHVIWKGTRHPEQAWQWVRYLGSPACQQVVAQAGVVYPAIRGLAEVALQAQSRLGADARVFLATAQGKTFAPPIVANAAEINEVLDSAMQRILFSGEPAGPLLREANRQARALAAR</sequence>
<organism evidence="8 9">
    <name type="scientific">Ideonella aquatica</name>
    <dbReference type="NCBI Taxonomy" id="2824119"/>
    <lineage>
        <taxon>Bacteria</taxon>
        <taxon>Pseudomonadati</taxon>
        <taxon>Pseudomonadota</taxon>
        <taxon>Betaproteobacteria</taxon>
        <taxon>Burkholderiales</taxon>
        <taxon>Sphaerotilaceae</taxon>
        <taxon>Ideonella</taxon>
    </lineage>
</organism>